<protein>
    <recommendedName>
        <fullName evidence="5">PAS domain-containing protein</fullName>
    </recommendedName>
</protein>
<gene>
    <name evidence="6" type="ORF">IEO21_07083</name>
</gene>
<feature type="region of interest" description="Disordered" evidence="4">
    <location>
        <begin position="734"/>
        <end position="797"/>
    </location>
</feature>
<keyword evidence="3" id="KW-0157">Chromophore</keyword>
<evidence type="ECO:0000256" key="2">
    <source>
        <dbReference type="ARBA" id="ARBA00022643"/>
    </source>
</evidence>
<evidence type="ECO:0000256" key="3">
    <source>
        <dbReference type="ARBA" id="ARBA00022991"/>
    </source>
</evidence>
<comment type="caution">
    <text evidence="6">The sequence shown here is derived from an EMBL/GenBank/DDBJ whole genome shotgun (WGS) entry which is preliminary data.</text>
</comment>
<dbReference type="GO" id="GO:0005634">
    <property type="term" value="C:nucleus"/>
    <property type="evidence" value="ECO:0007669"/>
    <property type="project" value="TreeGrafter"/>
</dbReference>
<reference evidence="6" key="2">
    <citation type="journal article" name="Front. Microbiol.">
        <title>Degradative Capacity of Two Strains of Rhodonia placenta: From Phenotype to Genotype.</title>
        <authorList>
            <person name="Kolle M."/>
            <person name="Horta M.A.C."/>
            <person name="Nowrousian M."/>
            <person name="Ohm R.A."/>
            <person name="Benz J.P."/>
            <person name="Pilgard A."/>
        </authorList>
    </citation>
    <scope>NUCLEOTIDE SEQUENCE</scope>
    <source>
        <strain evidence="6">FPRL280</strain>
    </source>
</reference>
<proteinExistence type="predicted"/>
<accession>A0A8H7NYP4</accession>
<dbReference type="InterPro" id="IPR013655">
    <property type="entry name" value="PAS_fold_3"/>
</dbReference>
<dbReference type="SMART" id="SM00091">
    <property type="entry name" value="PAS"/>
    <property type="match status" value="3"/>
</dbReference>
<organism evidence="6 7">
    <name type="scientific">Rhodonia placenta</name>
    <dbReference type="NCBI Taxonomy" id="104341"/>
    <lineage>
        <taxon>Eukaryota</taxon>
        <taxon>Fungi</taxon>
        <taxon>Dikarya</taxon>
        <taxon>Basidiomycota</taxon>
        <taxon>Agaricomycotina</taxon>
        <taxon>Agaricomycetes</taxon>
        <taxon>Polyporales</taxon>
        <taxon>Adustoporiaceae</taxon>
        <taxon>Rhodonia</taxon>
    </lineage>
</organism>
<reference evidence="6" key="1">
    <citation type="submission" date="2020-11" db="EMBL/GenBank/DDBJ databases">
        <authorList>
            <person name="Koelle M."/>
            <person name="Horta M.A.C."/>
            <person name="Nowrousian M."/>
            <person name="Ohm R.A."/>
            <person name="Benz P."/>
            <person name="Pilgard A."/>
        </authorList>
    </citation>
    <scope>NUCLEOTIDE SEQUENCE</scope>
    <source>
        <strain evidence="6">FPRL280</strain>
    </source>
</reference>
<feature type="compositionally biased region" description="Pro residues" evidence="4">
    <location>
        <begin position="772"/>
        <end position="789"/>
    </location>
</feature>
<feature type="region of interest" description="Disordered" evidence="4">
    <location>
        <begin position="1"/>
        <end position="20"/>
    </location>
</feature>
<dbReference type="Pfam" id="PF08447">
    <property type="entry name" value="PAS_3"/>
    <property type="match status" value="1"/>
</dbReference>
<dbReference type="SUPFAM" id="SSF55785">
    <property type="entry name" value="PYP-like sensor domain (PAS domain)"/>
    <property type="match status" value="3"/>
</dbReference>
<evidence type="ECO:0000313" key="7">
    <source>
        <dbReference type="Proteomes" id="UP000639403"/>
    </source>
</evidence>
<keyword evidence="1" id="KW-0285">Flavoprotein</keyword>
<dbReference type="Proteomes" id="UP000639403">
    <property type="component" value="Unassembled WGS sequence"/>
</dbReference>
<dbReference type="PANTHER" id="PTHR47429">
    <property type="entry name" value="PROTEIN TWIN LOV 1"/>
    <property type="match status" value="1"/>
</dbReference>
<dbReference type="Pfam" id="PF13426">
    <property type="entry name" value="PAS_9"/>
    <property type="match status" value="1"/>
</dbReference>
<dbReference type="PANTHER" id="PTHR47429:SF7">
    <property type="entry name" value="GATA-FACTOR"/>
    <property type="match status" value="1"/>
</dbReference>
<feature type="region of interest" description="Disordered" evidence="4">
    <location>
        <begin position="75"/>
        <end position="120"/>
    </location>
</feature>
<feature type="region of interest" description="Disordered" evidence="4">
    <location>
        <begin position="809"/>
        <end position="830"/>
    </location>
</feature>
<dbReference type="PROSITE" id="PS50112">
    <property type="entry name" value="PAS"/>
    <property type="match status" value="2"/>
</dbReference>
<keyword evidence="2" id="KW-0288">FMN</keyword>
<dbReference type="Gene3D" id="3.30.450.20">
    <property type="entry name" value="PAS domain"/>
    <property type="match status" value="2"/>
</dbReference>
<name>A0A8H7NYP4_9APHY</name>
<evidence type="ECO:0000259" key="5">
    <source>
        <dbReference type="PROSITE" id="PS50112"/>
    </source>
</evidence>
<dbReference type="EMBL" id="JADOXO010000184">
    <property type="protein sequence ID" value="KAF9810198.1"/>
    <property type="molecule type" value="Genomic_DNA"/>
</dbReference>
<feature type="domain" description="PAS" evidence="5">
    <location>
        <begin position="416"/>
        <end position="475"/>
    </location>
</feature>
<dbReference type="AlphaFoldDB" id="A0A8H7NYP4"/>
<feature type="region of interest" description="Disordered" evidence="4">
    <location>
        <begin position="851"/>
        <end position="873"/>
    </location>
</feature>
<evidence type="ECO:0000256" key="1">
    <source>
        <dbReference type="ARBA" id="ARBA00022630"/>
    </source>
</evidence>
<sequence length="873" mass="94155">MPFQRYLDSDPPPDGPLDLGVDANTFSANVQFHLPNHILGAPILAPGGGAEVLPSGCISTQNPFAQSWYNPTTYSRYSDDSPLPKTMQHPQPPHHQLLPEPPFAYPSHHPPPSSLPTNYLPRHTPYSTPYALPLSNPFTHHSQAPSRAAPSPSPSPLVPNSMSMSFPSAAGLPVYSTSGFDLLSILSRIANRPHPSIALGPVDMTCAFVVVDIRRFDAPIVYASPTFCSLTGYAEHEVLGRNCRFLQAPDGRLQRGDARRFTAPDAVAHLRRCTSQGKECQTSMINYRKGGAAFINLVTVIPVPPDSDHDPVTYYIGFQVDLAQQPGAILRKLRDGSYIVDYSRRSMLSAAGPRNWRATAAAMHGVSNELHTLLADPAFLASAPIALPPSVSTSTPAAPGDKADPYDGNKPLHLLLLACAPDFVTVVSLKGAFLYVAPAVRRVLGYAPDELVGRSLTELCHAADVVPLMRELKESSVLPAPIPQPTDDASASAPTHDPGPRRVDLLFRMPNKAGATVWVECRGRLHVEPGKGRKAIILSARVRAMPRLAWASVAPAPEREFWALLGARGTLLFAGAAVRDVLGWGAGEVIGRPATDYVASGAGDADARAVLGAPGAEAGARSVLCEMRRKDGACVRVRVVLHRAQADADADAIARGPVVCQVRVCDGGAGEDAGAREGVHAPEESVFAELATARGSSWQYELQQLKYANRRLEEEVAALEAEVDVKGGPLLEQRGQERHPQEAQAYAAHSPPGPSQQEHQQHHQHAHSERQLPPPQQQQQPYLPPPAQPPYQQASQPRQYPLPLAHHAVSYTPDLPDLPYPSSHSRAQQPRVDMLPQPDWRAHAGLYPGVPATHPGSLPMKRPWDEMSGVDPT</sequence>
<dbReference type="InterPro" id="IPR035965">
    <property type="entry name" value="PAS-like_dom_sf"/>
</dbReference>
<feature type="region of interest" description="Disordered" evidence="4">
    <location>
        <begin position="137"/>
        <end position="157"/>
    </location>
</feature>
<dbReference type="InterPro" id="IPR000014">
    <property type="entry name" value="PAS"/>
</dbReference>
<feature type="compositionally biased region" description="Pro residues" evidence="4">
    <location>
        <begin position="99"/>
        <end position="114"/>
    </location>
</feature>
<dbReference type="CDD" id="cd00130">
    <property type="entry name" value="PAS"/>
    <property type="match status" value="3"/>
</dbReference>
<evidence type="ECO:0000313" key="6">
    <source>
        <dbReference type="EMBL" id="KAF9810198.1"/>
    </source>
</evidence>
<evidence type="ECO:0000256" key="4">
    <source>
        <dbReference type="SAM" id="MobiDB-lite"/>
    </source>
</evidence>
<dbReference type="NCBIfam" id="TIGR00229">
    <property type="entry name" value="sensory_box"/>
    <property type="match status" value="1"/>
</dbReference>
<feature type="domain" description="PAS" evidence="5">
    <location>
        <begin position="217"/>
        <end position="242"/>
    </location>
</feature>